<organism evidence="2">
    <name type="scientific">Sulfurovum sp. enrichment culture clone C5</name>
    <dbReference type="NCBI Taxonomy" id="497650"/>
    <lineage>
        <taxon>Bacteria</taxon>
        <taxon>Pseudomonadati</taxon>
        <taxon>Campylobacterota</taxon>
        <taxon>Epsilonproteobacteria</taxon>
        <taxon>Campylobacterales</taxon>
        <taxon>Sulfurovaceae</taxon>
        <taxon>Sulfurovum</taxon>
        <taxon>environmental samples</taxon>
    </lineage>
</organism>
<dbReference type="EMBL" id="FAXN01000105">
    <property type="protein sequence ID" value="CUV66622.1"/>
    <property type="molecule type" value="Genomic_DNA"/>
</dbReference>
<dbReference type="InterPro" id="IPR027417">
    <property type="entry name" value="P-loop_NTPase"/>
</dbReference>
<proteinExistence type="predicted"/>
<gene>
    <name evidence="2" type="ORF">BN3087_990006</name>
</gene>
<dbReference type="AlphaFoldDB" id="A0A0S4XR65"/>
<evidence type="ECO:0000259" key="1">
    <source>
        <dbReference type="Pfam" id="PF01656"/>
    </source>
</evidence>
<feature type="domain" description="CobQ/CobB/MinD/ParA nucleotide binding" evidence="1">
    <location>
        <begin position="3"/>
        <end position="181"/>
    </location>
</feature>
<dbReference type="PANTHER" id="PTHR13696">
    <property type="entry name" value="P-LOOP CONTAINING NUCLEOSIDE TRIPHOSPHATE HYDROLASE"/>
    <property type="match status" value="1"/>
</dbReference>
<accession>A0A0S4XR65</accession>
<evidence type="ECO:0000313" key="2">
    <source>
        <dbReference type="EMBL" id="CUV66622.1"/>
    </source>
</evidence>
<dbReference type="SUPFAM" id="SSF52540">
    <property type="entry name" value="P-loop containing nucleoside triphosphate hydrolases"/>
    <property type="match status" value="1"/>
</dbReference>
<dbReference type="Pfam" id="PF01656">
    <property type="entry name" value="CbiA"/>
    <property type="match status" value="1"/>
</dbReference>
<dbReference type="Gene3D" id="3.40.50.300">
    <property type="entry name" value="P-loop containing nucleotide triphosphate hydrolases"/>
    <property type="match status" value="1"/>
</dbReference>
<dbReference type="PANTHER" id="PTHR13696:SF96">
    <property type="entry name" value="COBQ_COBB_MIND_PARA NUCLEOTIDE BINDING DOMAIN-CONTAINING PROTEIN"/>
    <property type="match status" value="1"/>
</dbReference>
<protein>
    <recommendedName>
        <fullName evidence="1">CobQ/CobB/MinD/ParA nucleotide binding domain-containing protein</fullName>
    </recommendedName>
</protein>
<sequence>MIITVAHSKGGVGKSLLAWHLAIAMKTPIIDLDFQKTLVYTNKLREACGHKKLDIIQPETQHEFIELIDNWPEEKNIIIDVGGFDSNLNRAAILISDIVITPAVDRVTEMAGLYKFHQIIEELSEKMKTDVKASILLNDVSPSSKDFTVIEDLVDKLKHFDLMETIIPHRADYYKLMEEGRGVTELENSKAKSEIKKLIKEIKEKVK</sequence>
<name>A0A0S4XR65_9BACT</name>
<reference evidence="2" key="1">
    <citation type="submission" date="2015-11" db="EMBL/GenBank/DDBJ databases">
        <authorList>
            <person name="Zhang Y."/>
            <person name="Guo Z."/>
        </authorList>
    </citation>
    <scope>NUCLEOTIDE SEQUENCE</scope>
    <source>
        <strain evidence="2">BN30871</strain>
    </source>
</reference>
<dbReference type="InterPro" id="IPR050678">
    <property type="entry name" value="DNA_Partitioning_ATPase"/>
</dbReference>
<dbReference type="InterPro" id="IPR002586">
    <property type="entry name" value="CobQ/CobB/MinD/ParA_Nub-bd_dom"/>
</dbReference>
<dbReference type="PIRSF" id="PIRSF009320">
    <property type="entry name" value="Nuc_binding_HP_1000"/>
    <property type="match status" value="1"/>
</dbReference>
<dbReference type="CDD" id="cd02042">
    <property type="entry name" value="ParAB_family"/>
    <property type="match status" value="1"/>
</dbReference>